<evidence type="ECO:0000313" key="2">
    <source>
        <dbReference type="Proteomes" id="UP000257706"/>
    </source>
</evidence>
<name>A0A3B9IIA7_9PROT</name>
<comment type="caution">
    <text evidence="1">The sequence shown here is derived from an EMBL/GenBank/DDBJ whole genome shotgun (WGS) entry which is preliminary data.</text>
</comment>
<dbReference type="AlphaFoldDB" id="A0A3B9IIA7"/>
<sequence>MLKITTSKQMRFKATVDFLMPDGPRSFIAVFDMLPDTEMDALASVHREPNPDQIWSGAADKAVLRRAWVGWEQIMDEETGKPLDYSDEAREYIMSVIPLRNAVIRTYFEAIAGAKRKN</sequence>
<gene>
    <name evidence="1" type="ORF">DCK97_09255</name>
</gene>
<organism evidence="1 2">
    <name type="scientific">Tistrella mobilis</name>
    <dbReference type="NCBI Taxonomy" id="171437"/>
    <lineage>
        <taxon>Bacteria</taxon>
        <taxon>Pseudomonadati</taxon>
        <taxon>Pseudomonadota</taxon>
        <taxon>Alphaproteobacteria</taxon>
        <taxon>Geminicoccales</taxon>
        <taxon>Geminicoccaceae</taxon>
        <taxon>Tistrella</taxon>
    </lineage>
</organism>
<reference evidence="1 2" key="1">
    <citation type="journal article" date="2018" name="Nat. Biotechnol.">
        <title>A standardized bacterial taxonomy based on genome phylogeny substantially revises the tree of life.</title>
        <authorList>
            <person name="Parks D.H."/>
            <person name="Chuvochina M."/>
            <person name="Waite D.W."/>
            <person name="Rinke C."/>
            <person name="Skarshewski A."/>
            <person name="Chaumeil P.A."/>
            <person name="Hugenholtz P."/>
        </authorList>
    </citation>
    <scope>NUCLEOTIDE SEQUENCE [LARGE SCALE GENOMIC DNA]</scope>
    <source>
        <strain evidence="1">UBA8739</strain>
    </source>
</reference>
<accession>A0A3B9IIA7</accession>
<proteinExistence type="predicted"/>
<dbReference type="EMBL" id="DMAI01000143">
    <property type="protein sequence ID" value="HAE47592.1"/>
    <property type="molecule type" value="Genomic_DNA"/>
</dbReference>
<dbReference type="Proteomes" id="UP000257706">
    <property type="component" value="Unassembled WGS sequence"/>
</dbReference>
<evidence type="ECO:0000313" key="1">
    <source>
        <dbReference type="EMBL" id="HAE47592.1"/>
    </source>
</evidence>
<protein>
    <submittedName>
        <fullName evidence="1">Uncharacterized protein</fullName>
    </submittedName>
</protein>